<name>A0A8K0NYZ4_LADFU</name>
<proteinExistence type="predicted"/>
<organism evidence="1 2">
    <name type="scientific">Ladona fulva</name>
    <name type="common">Scarce chaser dragonfly</name>
    <name type="synonym">Libellula fulva</name>
    <dbReference type="NCBI Taxonomy" id="123851"/>
    <lineage>
        <taxon>Eukaryota</taxon>
        <taxon>Metazoa</taxon>
        <taxon>Ecdysozoa</taxon>
        <taxon>Arthropoda</taxon>
        <taxon>Hexapoda</taxon>
        <taxon>Insecta</taxon>
        <taxon>Pterygota</taxon>
        <taxon>Palaeoptera</taxon>
        <taxon>Odonata</taxon>
        <taxon>Epiprocta</taxon>
        <taxon>Anisoptera</taxon>
        <taxon>Libelluloidea</taxon>
        <taxon>Libellulidae</taxon>
        <taxon>Ladona</taxon>
    </lineage>
</organism>
<reference evidence="1" key="1">
    <citation type="submission" date="2013-04" db="EMBL/GenBank/DDBJ databases">
        <authorList>
            <person name="Qu J."/>
            <person name="Murali S.C."/>
            <person name="Bandaranaike D."/>
            <person name="Bellair M."/>
            <person name="Blankenburg K."/>
            <person name="Chao H."/>
            <person name="Dinh H."/>
            <person name="Doddapaneni H."/>
            <person name="Downs B."/>
            <person name="Dugan-Rocha S."/>
            <person name="Elkadiri S."/>
            <person name="Gnanaolivu R.D."/>
            <person name="Hernandez B."/>
            <person name="Javaid M."/>
            <person name="Jayaseelan J.C."/>
            <person name="Lee S."/>
            <person name="Li M."/>
            <person name="Ming W."/>
            <person name="Munidasa M."/>
            <person name="Muniz J."/>
            <person name="Nguyen L."/>
            <person name="Ongeri F."/>
            <person name="Osuji N."/>
            <person name="Pu L.-L."/>
            <person name="Puazo M."/>
            <person name="Qu C."/>
            <person name="Quiroz J."/>
            <person name="Raj R."/>
            <person name="Weissenberger G."/>
            <person name="Xin Y."/>
            <person name="Zou X."/>
            <person name="Han Y."/>
            <person name="Richards S."/>
            <person name="Worley K."/>
            <person name="Muzny D."/>
            <person name="Gibbs R."/>
        </authorList>
    </citation>
    <scope>NUCLEOTIDE SEQUENCE</scope>
    <source>
        <strain evidence="1">Sampled in the wild</strain>
    </source>
</reference>
<dbReference type="AlphaFoldDB" id="A0A8K0NYZ4"/>
<keyword evidence="2" id="KW-1185">Reference proteome</keyword>
<reference evidence="1" key="2">
    <citation type="submission" date="2017-10" db="EMBL/GenBank/DDBJ databases">
        <title>Ladona fulva Genome sequencing and assembly.</title>
        <authorList>
            <person name="Murali S."/>
            <person name="Richards S."/>
            <person name="Bandaranaike D."/>
            <person name="Bellair M."/>
            <person name="Blankenburg K."/>
            <person name="Chao H."/>
            <person name="Dinh H."/>
            <person name="Doddapaneni H."/>
            <person name="Dugan-Rocha S."/>
            <person name="Elkadiri S."/>
            <person name="Gnanaolivu R."/>
            <person name="Hernandez B."/>
            <person name="Skinner E."/>
            <person name="Javaid M."/>
            <person name="Lee S."/>
            <person name="Li M."/>
            <person name="Ming W."/>
            <person name="Munidasa M."/>
            <person name="Muniz J."/>
            <person name="Nguyen L."/>
            <person name="Hughes D."/>
            <person name="Osuji N."/>
            <person name="Pu L.-L."/>
            <person name="Puazo M."/>
            <person name="Qu C."/>
            <person name="Quiroz J."/>
            <person name="Raj R."/>
            <person name="Weissenberger G."/>
            <person name="Xin Y."/>
            <person name="Zou X."/>
            <person name="Han Y."/>
            <person name="Worley K."/>
            <person name="Muzny D."/>
            <person name="Gibbs R."/>
        </authorList>
    </citation>
    <scope>NUCLEOTIDE SEQUENCE</scope>
    <source>
        <strain evidence="1">Sampled in the wild</strain>
    </source>
</reference>
<dbReference type="Proteomes" id="UP000792457">
    <property type="component" value="Unassembled WGS sequence"/>
</dbReference>
<protein>
    <submittedName>
        <fullName evidence="1">Uncharacterized protein</fullName>
    </submittedName>
</protein>
<dbReference type="OrthoDB" id="10063099at2759"/>
<sequence>MWLLKGVDNVEHPSWQAQLRGSKKWFLEPPPECYYHCNRIEVTVEKGEINGRLVTSHRTRESY</sequence>
<evidence type="ECO:0000313" key="1">
    <source>
        <dbReference type="EMBL" id="KAG8226927.1"/>
    </source>
</evidence>
<gene>
    <name evidence="1" type="ORF">J437_LFUL004645</name>
</gene>
<evidence type="ECO:0000313" key="2">
    <source>
        <dbReference type="Proteomes" id="UP000792457"/>
    </source>
</evidence>
<accession>A0A8K0NYZ4</accession>
<dbReference type="EMBL" id="KZ308305">
    <property type="protein sequence ID" value="KAG8226927.1"/>
    <property type="molecule type" value="Genomic_DNA"/>
</dbReference>
<comment type="caution">
    <text evidence="1">The sequence shown here is derived from an EMBL/GenBank/DDBJ whole genome shotgun (WGS) entry which is preliminary data.</text>
</comment>